<protein>
    <submittedName>
        <fullName evidence="2">Uncharacterized protein</fullName>
    </submittedName>
</protein>
<accession>A0A9N8DWR2</accession>
<reference evidence="2" key="1">
    <citation type="submission" date="2020-06" db="EMBL/GenBank/DDBJ databases">
        <authorList>
            <consortium name="Plant Systems Biology data submission"/>
        </authorList>
    </citation>
    <scope>NUCLEOTIDE SEQUENCE</scope>
    <source>
        <strain evidence="2">D6</strain>
    </source>
</reference>
<dbReference type="AlphaFoldDB" id="A0A9N8DWR2"/>
<dbReference type="Proteomes" id="UP001153069">
    <property type="component" value="Unassembled WGS sequence"/>
</dbReference>
<gene>
    <name evidence="2" type="ORF">SEMRO_434_G142160.1</name>
</gene>
<comment type="caution">
    <text evidence="2">The sequence shown here is derived from an EMBL/GenBank/DDBJ whole genome shotgun (WGS) entry which is preliminary data.</text>
</comment>
<feature type="compositionally biased region" description="Polar residues" evidence="1">
    <location>
        <begin position="1"/>
        <end position="18"/>
    </location>
</feature>
<name>A0A9N8DWR2_9STRA</name>
<evidence type="ECO:0000313" key="2">
    <source>
        <dbReference type="EMBL" id="CAB9510393.1"/>
    </source>
</evidence>
<keyword evidence="3" id="KW-1185">Reference proteome</keyword>
<organism evidence="2 3">
    <name type="scientific">Seminavis robusta</name>
    <dbReference type="NCBI Taxonomy" id="568900"/>
    <lineage>
        <taxon>Eukaryota</taxon>
        <taxon>Sar</taxon>
        <taxon>Stramenopiles</taxon>
        <taxon>Ochrophyta</taxon>
        <taxon>Bacillariophyta</taxon>
        <taxon>Bacillariophyceae</taxon>
        <taxon>Bacillariophycidae</taxon>
        <taxon>Naviculales</taxon>
        <taxon>Naviculaceae</taxon>
        <taxon>Seminavis</taxon>
    </lineage>
</organism>
<evidence type="ECO:0000256" key="1">
    <source>
        <dbReference type="SAM" id="MobiDB-lite"/>
    </source>
</evidence>
<proteinExistence type="predicted"/>
<dbReference type="EMBL" id="CAICTM010000433">
    <property type="protein sequence ID" value="CAB9510393.1"/>
    <property type="molecule type" value="Genomic_DNA"/>
</dbReference>
<evidence type="ECO:0000313" key="3">
    <source>
        <dbReference type="Proteomes" id="UP001153069"/>
    </source>
</evidence>
<sequence>MNQSVANRQYDSTNSGNPPKNYPQEAMVAVHVEEVYYEVLKDPDEGYLHLQYIDLIQHLIKEAYKTVNNEDLNKNVERMNPPWTPTNQLN</sequence>
<feature type="region of interest" description="Disordered" evidence="1">
    <location>
        <begin position="1"/>
        <end position="23"/>
    </location>
</feature>